<accession>A0A1W5RR20</accession>
<evidence type="ECO:0000256" key="1">
    <source>
        <dbReference type="ARBA" id="ARBA00004173"/>
    </source>
</evidence>
<protein>
    <recommendedName>
        <fullName evidence="3">Homing endonuclease LAGLIDADG domain-containing protein</fullName>
    </recommendedName>
</protein>
<dbReference type="GO" id="GO:0005739">
    <property type="term" value="C:mitochondrion"/>
    <property type="evidence" value="ECO:0007669"/>
    <property type="project" value="UniProtKB-SubCell"/>
</dbReference>
<proteinExistence type="predicted"/>
<keyword evidence="2 4" id="KW-0496">Mitochondrion</keyword>
<sequence length="495" mass="59718">MKKLNLNTILLMYIKYIINYFNNMNKNMLKKDWIMEYEYMYKFLMNNMTCFIKWDNNKILLLLDMYYNVLYNYHKQRTPISNKRLLNSRNILDYKLLYTYFYILNKMKMVPASSGDPEGEINNYNNNNNMSLKYDELLKNIMNNLNYKTSNIETNLSNNFYLMDKYLINKYMKYLDMLNMIPNNYEFNNIDYKGKLNIKTVLDLNDNEFYDYLSGLIEGDGYIGPKGITITNHANDVLNTIFINKKIKNSILVEKWMDTLKDNPYFVNAFSINIKTNLTKENILPNIYNKMYSPRFAGGPRRSDYKINQINNHIPYYNYLNMNNKLPIKNFMDIKNNYWLAGFTAADGSFLSSMYNPKDTLLFKDMRPSYVISQVETRKELIYLIQESFDLSISNIKKVGNRKLKDFKLFTRTTNELMKFIYYFDKFLPLHDNKQFNYVKFRFNTFIKSYNWNNRVFGLVLSEYINNIKIDNYDYYYYNKYINMHNARKPKGYIK</sequence>
<reference evidence="4" key="2">
    <citation type="journal article" date="2017" name="Mol. Biol. Evol.">
        <title>Mitochondrial recombination and introgression during speciation by hybridization.</title>
        <authorList>
            <person name="Leducq J.B."/>
            <person name="Henault M."/>
            <person name="Charron G."/>
            <person name="Nielly-Thibault L."/>
            <person name="Terrat Y."/>
            <person name="Fiumera H.L."/>
            <person name="Jesse Shapiro B."/>
            <person name="Landry C.R."/>
        </authorList>
    </citation>
    <scope>NUCLEOTIDE SEQUENCE</scope>
</reference>
<organism evidence="4">
    <name type="scientific">Saccharomyces paradoxus</name>
    <name type="common">Yeast</name>
    <name type="synonym">Saccharomyces douglasii</name>
    <dbReference type="NCBI Taxonomy" id="27291"/>
    <lineage>
        <taxon>Eukaryota</taxon>
        <taxon>Fungi</taxon>
        <taxon>Dikarya</taxon>
        <taxon>Ascomycota</taxon>
        <taxon>Saccharomycotina</taxon>
        <taxon>Saccharomycetes</taxon>
        <taxon>Saccharomycetales</taxon>
        <taxon>Saccharomycetaceae</taxon>
        <taxon>Saccharomyces</taxon>
    </lineage>
</organism>
<dbReference type="InterPro" id="IPR027434">
    <property type="entry name" value="Homing_endonucl"/>
</dbReference>
<dbReference type="Gene3D" id="3.10.28.10">
    <property type="entry name" value="Homing endonucleases"/>
    <property type="match status" value="1"/>
</dbReference>
<dbReference type="InterPro" id="IPR004860">
    <property type="entry name" value="LAGLIDADG_dom"/>
</dbReference>
<reference evidence="4" key="1">
    <citation type="submission" date="2016-12" db="EMBL/GenBank/DDBJ databases">
        <authorList>
            <person name="Song W.-J."/>
            <person name="Kurnit D.M."/>
        </authorList>
    </citation>
    <scope>NUCLEOTIDE SEQUENCE</scope>
</reference>
<dbReference type="GO" id="GO:0004519">
    <property type="term" value="F:endonuclease activity"/>
    <property type="evidence" value="ECO:0007669"/>
    <property type="project" value="InterPro"/>
</dbReference>
<gene>
    <name evidence="4" type="primary">rf3</name>
</gene>
<evidence type="ECO:0000259" key="3">
    <source>
        <dbReference type="Pfam" id="PF00961"/>
    </source>
</evidence>
<name>A0A1W5RR20_SACPA</name>
<comment type="subcellular location">
    <subcellularLocation>
        <location evidence="1">Mitochondrion</location>
    </subcellularLocation>
</comment>
<dbReference type="SUPFAM" id="SSF55608">
    <property type="entry name" value="Homing endonucleases"/>
    <property type="match status" value="2"/>
</dbReference>
<evidence type="ECO:0000256" key="2">
    <source>
        <dbReference type="ARBA" id="ARBA00023128"/>
    </source>
</evidence>
<dbReference type="Pfam" id="PF00961">
    <property type="entry name" value="LAGLIDADG_1"/>
    <property type="match status" value="1"/>
</dbReference>
<dbReference type="AlphaFoldDB" id="A0A1W5RR20"/>
<dbReference type="EMBL" id="KY287643">
    <property type="protein sequence ID" value="AQX35892.1"/>
    <property type="molecule type" value="Genomic_DNA"/>
</dbReference>
<evidence type="ECO:0000313" key="4">
    <source>
        <dbReference type="EMBL" id="AQX35892.1"/>
    </source>
</evidence>
<feature type="domain" description="Homing endonuclease LAGLIDADG" evidence="3">
    <location>
        <begin position="340"/>
        <end position="442"/>
    </location>
</feature>
<geneLocation type="mitochondrion" evidence="4"/>